<reference evidence="2 3" key="1">
    <citation type="submission" date="2024-10" db="EMBL/GenBank/DDBJ databases">
        <title>The Natural Products Discovery Center: Release of the First 8490 Sequenced Strains for Exploring Actinobacteria Biosynthetic Diversity.</title>
        <authorList>
            <person name="Kalkreuter E."/>
            <person name="Kautsar S.A."/>
            <person name="Yang D."/>
            <person name="Bader C.D."/>
            <person name="Teijaro C.N."/>
            <person name="Fluegel L."/>
            <person name="Davis C.M."/>
            <person name="Simpson J.R."/>
            <person name="Lauterbach L."/>
            <person name="Steele A.D."/>
            <person name="Gui C."/>
            <person name="Meng S."/>
            <person name="Li G."/>
            <person name="Viehrig K."/>
            <person name="Ye F."/>
            <person name="Su P."/>
            <person name="Kiefer A.F."/>
            <person name="Nichols A."/>
            <person name="Cepeda A.J."/>
            <person name="Yan W."/>
            <person name="Fan B."/>
            <person name="Jiang Y."/>
            <person name="Adhikari A."/>
            <person name="Zheng C.-J."/>
            <person name="Schuster L."/>
            <person name="Cowan T.M."/>
            <person name="Smanski M.J."/>
            <person name="Chevrette M.G."/>
            <person name="De Carvalho L.P.S."/>
            <person name="Shen B."/>
        </authorList>
    </citation>
    <scope>NUCLEOTIDE SEQUENCE [LARGE SCALE GENOMIC DNA]</scope>
    <source>
        <strain evidence="2 3">NPDC019377</strain>
    </source>
</reference>
<evidence type="ECO:0000313" key="2">
    <source>
        <dbReference type="EMBL" id="MFI2229505.1"/>
    </source>
</evidence>
<protein>
    <submittedName>
        <fullName evidence="2">Uncharacterized protein</fullName>
    </submittedName>
</protein>
<dbReference type="EMBL" id="JBIRYL010000001">
    <property type="protein sequence ID" value="MFI2229505.1"/>
    <property type="molecule type" value="Genomic_DNA"/>
</dbReference>
<feature type="region of interest" description="Disordered" evidence="1">
    <location>
        <begin position="67"/>
        <end position="86"/>
    </location>
</feature>
<organism evidence="2 3">
    <name type="scientific">Nocardia testacea</name>
    <dbReference type="NCBI Taxonomy" id="248551"/>
    <lineage>
        <taxon>Bacteria</taxon>
        <taxon>Bacillati</taxon>
        <taxon>Actinomycetota</taxon>
        <taxon>Actinomycetes</taxon>
        <taxon>Mycobacteriales</taxon>
        <taxon>Nocardiaceae</taxon>
        <taxon>Nocardia</taxon>
    </lineage>
</organism>
<evidence type="ECO:0000313" key="3">
    <source>
        <dbReference type="Proteomes" id="UP001611494"/>
    </source>
</evidence>
<feature type="compositionally biased region" description="Basic residues" evidence="1">
    <location>
        <begin position="67"/>
        <end position="83"/>
    </location>
</feature>
<sequence>MHHIEDAADPAGIVAGCVRASSPGSFPSTSGGPRVRRDRGGRPRNACSWAGWGVRASLRRPARWRCPGRVRRAGAGRSPRKRRENSILIVRELSYTSAGPAASQGDPPGRGAA</sequence>
<gene>
    <name evidence="2" type="ORF">ACH49Z_06605</name>
</gene>
<dbReference type="RefSeq" id="WP_397062103.1">
    <property type="nucleotide sequence ID" value="NZ_JBIRYL010000001.1"/>
</dbReference>
<evidence type="ECO:0000256" key="1">
    <source>
        <dbReference type="SAM" id="MobiDB-lite"/>
    </source>
</evidence>
<dbReference type="Proteomes" id="UP001611494">
    <property type="component" value="Unassembled WGS sequence"/>
</dbReference>
<feature type="region of interest" description="Disordered" evidence="1">
    <location>
        <begin position="19"/>
        <end position="46"/>
    </location>
</feature>
<keyword evidence="3" id="KW-1185">Reference proteome</keyword>
<proteinExistence type="predicted"/>
<name>A0ABW7VU64_9NOCA</name>
<feature type="compositionally biased region" description="Low complexity" evidence="1">
    <location>
        <begin position="21"/>
        <end position="33"/>
    </location>
</feature>
<accession>A0ABW7VU64</accession>
<comment type="caution">
    <text evidence="2">The sequence shown here is derived from an EMBL/GenBank/DDBJ whole genome shotgun (WGS) entry which is preliminary data.</text>
</comment>